<dbReference type="VEuPathDB" id="TrichDB:TVAG_213630"/>
<dbReference type="KEGG" id="tva:4759996"/>
<dbReference type="PANTHER" id="PTHR43549">
    <property type="entry name" value="MULTIDRUG RESISTANCE PROTEIN YPNP-RELATED"/>
    <property type="match status" value="1"/>
</dbReference>
<evidence type="ECO:0008006" key="11">
    <source>
        <dbReference type="Google" id="ProtNLM"/>
    </source>
</evidence>
<dbReference type="VEuPathDB" id="TrichDB:TVAGG3_0254410"/>
<evidence type="ECO:0000256" key="6">
    <source>
        <dbReference type="ARBA" id="ARBA00022989"/>
    </source>
</evidence>
<dbReference type="AlphaFoldDB" id="A2EYU5"/>
<feature type="transmembrane region" description="Helical" evidence="8">
    <location>
        <begin position="178"/>
        <end position="200"/>
    </location>
</feature>
<evidence type="ECO:0000313" key="10">
    <source>
        <dbReference type="Proteomes" id="UP000001542"/>
    </source>
</evidence>
<dbReference type="EMBL" id="DS113544">
    <property type="protein sequence ID" value="EAY02164.1"/>
    <property type="molecule type" value="Genomic_DNA"/>
</dbReference>
<keyword evidence="5 8" id="KW-0812">Transmembrane</keyword>
<comment type="subcellular location">
    <subcellularLocation>
        <location evidence="1">Cell membrane</location>
        <topology evidence="1">Multi-pass membrane protein</topology>
    </subcellularLocation>
</comment>
<dbReference type="GO" id="GO:0005886">
    <property type="term" value="C:plasma membrane"/>
    <property type="evidence" value="ECO:0007669"/>
    <property type="project" value="UniProtKB-SubCell"/>
</dbReference>
<organism evidence="9 10">
    <name type="scientific">Trichomonas vaginalis (strain ATCC PRA-98 / G3)</name>
    <dbReference type="NCBI Taxonomy" id="412133"/>
    <lineage>
        <taxon>Eukaryota</taxon>
        <taxon>Metamonada</taxon>
        <taxon>Parabasalia</taxon>
        <taxon>Trichomonadida</taxon>
        <taxon>Trichomonadidae</taxon>
        <taxon>Trichomonas</taxon>
    </lineage>
</organism>
<gene>
    <name evidence="9" type="ORF">TVAG_213630</name>
</gene>
<reference evidence="9" key="1">
    <citation type="submission" date="2006-10" db="EMBL/GenBank/DDBJ databases">
        <authorList>
            <person name="Amadeo P."/>
            <person name="Zhao Q."/>
            <person name="Wortman J."/>
            <person name="Fraser-Liggett C."/>
            <person name="Carlton J."/>
        </authorList>
    </citation>
    <scope>NUCLEOTIDE SEQUENCE</scope>
    <source>
        <strain evidence="9">G3</strain>
    </source>
</reference>
<evidence type="ECO:0000256" key="5">
    <source>
        <dbReference type="ARBA" id="ARBA00022692"/>
    </source>
</evidence>
<comment type="similarity">
    <text evidence="2">Belongs to the multi antimicrobial extrusion (MATE) (TC 2.A.66.1) family.</text>
</comment>
<keyword evidence="6 8" id="KW-1133">Transmembrane helix</keyword>
<feature type="transmembrane region" description="Helical" evidence="8">
    <location>
        <begin position="107"/>
        <end position="127"/>
    </location>
</feature>
<keyword evidence="10" id="KW-1185">Reference proteome</keyword>
<dbReference type="GO" id="GO:0015297">
    <property type="term" value="F:antiporter activity"/>
    <property type="evidence" value="ECO:0007669"/>
    <property type="project" value="InterPro"/>
</dbReference>
<evidence type="ECO:0000256" key="4">
    <source>
        <dbReference type="ARBA" id="ARBA00022475"/>
    </source>
</evidence>
<sequence>MIDTAPLIEEEKNDTGEDYRLGGRSPIVTIFTLLAGPLLSQLINAFYGIVNTIWISKGIGDQGLEALSSLFLYDMIIFSFGNLLIVSTSSHISYLFGRKTPDDCNQLIADLIRVAIILAIIYPSIVIPTTYPLVKWLAESSIIAHEAFKYELISTGCCIVPFIFYVLCGLLQGEGRTWMFGAMQVLSLILDMGCFLPLFVVKLHFGVWGAALSQIIAQSVPTIILLILLIAGKLSLKIKFSMFFRKFGTETKNALKV</sequence>
<dbReference type="GO" id="GO:0042910">
    <property type="term" value="F:xenobiotic transmembrane transporter activity"/>
    <property type="evidence" value="ECO:0007669"/>
    <property type="project" value="InterPro"/>
</dbReference>
<keyword evidence="7 8" id="KW-0472">Membrane</keyword>
<keyword evidence="4" id="KW-1003">Cell membrane</keyword>
<name>A2EYU5_TRIV3</name>
<evidence type="ECO:0000313" key="9">
    <source>
        <dbReference type="EMBL" id="EAY02164.1"/>
    </source>
</evidence>
<dbReference type="RefSeq" id="XP_001330567.1">
    <property type="nucleotide sequence ID" value="XM_001330531.1"/>
</dbReference>
<proteinExistence type="inferred from homology"/>
<reference evidence="9" key="2">
    <citation type="journal article" date="2007" name="Science">
        <title>Draft genome sequence of the sexually transmitted pathogen Trichomonas vaginalis.</title>
        <authorList>
            <person name="Carlton J.M."/>
            <person name="Hirt R.P."/>
            <person name="Silva J.C."/>
            <person name="Delcher A.L."/>
            <person name="Schatz M."/>
            <person name="Zhao Q."/>
            <person name="Wortman J.R."/>
            <person name="Bidwell S.L."/>
            <person name="Alsmark U.C.M."/>
            <person name="Besteiro S."/>
            <person name="Sicheritz-Ponten T."/>
            <person name="Noel C.J."/>
            <person name="Dacks J.B."/>
            <person name="Foster P.G."/>
            <person name="Simillion C."/>
            <person name="Van de Peer Y."/>
            <person name="Miranda-Saavedra D."/>
            <person name="Barton G.J."/>
            <person name="Westrop G.D."/>
            <person name="Mueller S."/>
            <person name="Dessi D."/>
            <person name="Fiori P.L."/>
            <person name="Ren Q."/>
            <person name="Paulsen I."/>
            <person name="Zhang H."/>
            <person name="Bastida-Corcuera F.D."/>
            <person name="Simoes-Barbosa A."/>
            <person name="Brown M.T."/>
            <person name="Hayes R.D."/>
            <person name="Mukherjee M."/>
            <person name="Okumura C.Y."/>
            <person name="Schneider R."/>
            <person name="Smith A.J."/>
            <person name="Vanacova S."/>
            <person name="Villalvazo M."/>
            <person name="Haas B.J."/>
            <person name="Pertea M."/>
            <person name="Feldblyum T.V."/>
            <person name="Utterback T.R."/>
            <person name="Shu C.L."/>
            <person name="Osoegawa K."/>
            <person name="de Jong P.J."/>
            <person name="Hrdy I."/>
            <person name="Horvathova L."/>
            <person name="Zubacova Z."/>
            <person name="Dolezal P."/>
            <person name="Malik S.B."/>
            <person name="Logsdon J.M. Jr."/>
            <person name="Henze K."/>
            <person name="Gupta A."/>
            <person name="Wang C.C."/>
            <person name="Dunne R.L."/>
            <person name="Upcroft J.A."/>
            <person name="Upcroft P."/>
            <person name="White O."/>
            <person name="Salzberg S.L."/>
            <person name="Tang P."/>
            <person name="Chiu C.-H."/>
            <person name="Lee Y.-S."/>
            <person name="Embley T.M."/>
            <person name="Coombs G.H."/>
            <person name="Mottram J.C."/>
            <person name="Tachezy J."/>
            <person name="Fraser-Liggett C.M."/>
            <person name="Johnson P.J."/>
        </authorList>
    </citation>
    <scope>NUCLEOTIDE SEQUENCE [LARGE SCALE GENOMIC DNA]</scope>
    <source>
        <strain evidence="9">G3</strain>
    </source>
</reference>
<dbReference type="CDD" id="cd12082">
    <property type="entry name" value="MATE_like"/>
    <property type="match status" value="1"/>
</dbReference>
<dbReference type="Proteomes" id="UP000001542">
    <property type="component" value="Unassembled WGS sequence"/>
</dbReference>
<feature type="transmembrane region" description="Helical" evidence="8">
    <location>
        <begin position="70"/>
        <end position="95"/>
    </location>
</feature>
<feature type="transmembrane region" description="Helical" evidence="8">
    <location>
        <begin position="147"/>
        <end position="171"/>
    </location>
</feature>
<dbReference type="PANTHER" id="PTHR43549:SF2">
    <property type="entry name" value="MULTIDRUG RESISTANCE PROTEIN NORM-RELATED"/>
    <property type="match status" value="1"/>
</dbReference>
<dbReference type="InParanoid" id="A2EYU5"/>
<evidence type="ECO:0000256" key="7">
    <source>
        <dbReference type="ARBA" id="ARBA00023136"/>
    </source>
</evidence>
<protein>
    <recommendedName>
        <fullName evidence="11">MatE family protein</fullName>
    </recommendedName>
</protein>
<evidence type="ECO:0000256" key="2">
    <source>
        <dbReference type="ARBA" id="ARBA00010199"/>
    </source>
</evidence>
<accession>A2EYU5</accession>
<dbReference type="SMR" id="A2EYU5"/>
<dbReference type="InterPro" id="IPR002528">
    <property type="entry name" value="MATE_fam"/>
</dbReference>
<feature type="transmembrane region" description="Helical" evidence="8">
    <location>
        <begin position="215"/>
        <end position="236"/>
    </location>
</feature>
<dbReference type="InterPro" id="IPR052031">
    <property type="entry name" value="Membrane_Transporter-Flippase"/>
</dbReference>
<feature type="transmembrane region" description="Helical" evidence="8">
    <location>
        <begin position="27"/>
        <end position="50"/>
    </location>
</feature>
<evidence type="ECO:0000256" key="8">
    <source>
        <dbReference type="SAM" id="Phobius"/>
    </source>
</evidence>
<keyword evidence="3" id="KW-0813">Transport</keyword>
<evidence type="ECO:0000256" key="3">
    <source>
        <dbReference type="ARBA" id="ARBA00022448"/>
    </source>
</evidence>
<evidence type="ECO:0000256" key="1">
    <source>
        <dbReference type="ARBA" id="ARBA00004651"/>
    </source>
</evidence>
<dbReference type="Pfam" id="PF01554">
    <property type="entry name" value="MatE"/>
    <property type="match status" value="1"/>
</dbReference>